<dbReference type="InterPro" id="IPR021342">
    <property type="entry name" value="DUF2959"/>
</dbReference>
<reference evidence="3 4" key="1">
    <citation type="submission" date="2016-12" db="EMBL/GenBank/DDBJ databases">
        <title>Genome sequencing of Methylocaldum marinum.</title>
        <authorList>
            <person name="Takeuchi M."/>
            <person name="Kamagata Y."/>
            <person name="Hiraoka S."/>
            <person name="Oshima K."/>
            <person name="Hattori M."/>
            <person name="Iwasaki W."/>
        </authorList>
    </citation>
    <scope>NUCLEOTIDE SEQUENCE [LARGE SCALE GENOMIC DNA]</scope>
    <source>
        <strain evidence="3 4">S8</strain>
    </source>
</reference>
<name>A0A250KWE7_9GAMM</name>
<feature type="signal peptide" evidence="2">
    <location>
        <begin position="1"/>
        <end position="27"/>
    </location>
</feature>
<dbReference type="Proteomes" id="UP000266313">
    <property type="component" value="Chromosome"/>
</dbReference>
<accession>A0A250KWE7</accession>
<protein>
    <recommendedName>
        <fullName evidence="5">DNA repair ATPase</fullName>
    </recommendedName>
</protein>
<evidence type="ECO:0000313" key="4">
    <source>
        <dbReference type="Proteomes" id="UP000266313"/>
    </source>
</evidence>
<dbReference type="KEGG" id="mmai:sS8_3902"/>
<feature type="chain" id="PRO_5013236333" description="DNA repair ATPase" evidence="2">
    <location>
        <begin position="28"/>
        <end position="221"/>
    </location>
</feature>
<feature type="coiled-coil region" evidence="1">
    <location>
        <begin position="47"/>
        <end position="110"/>
    </location>
</feature>
<gene>
    <name evidence="3" type="ORF">sS8_3902</name>
</gene>
<evidence type="ECO:0000313" key="3">
    <source>
        <dbReference type="EMBL" id="BBA35834.1"/>
    </source>
</evidence>
<dbReference type="OrthoDB" id="9780401at2"/>
<dbReference type="AlphaFoldDB" id="A0A250KWE7"/>
<keyword evidence="4" id="KW-1185">Reference proteome</keyword>
<keyword evidence="1" id="KW-0175">Coiled coil</keyword>
<evidence type="ECO:0008006" key="5">
    <source>
        <dbReference type="Google" id="ProtNLM"/>
    </source>
</evidence>
<evidence type="ECO:0000256" key="1">
    <source>
        <dbReference type="SAM" id="Coils"/>
    </source>
</evidence>
<evidence type="ECO:0000256" key="2">
    <source>
        <dbReference type="SAM" id="SignalP"/>
    </source>
</evidence>
<dbReference type="Pfam" id="PF11172">
    <property type="entry name" value="DUF2959"/>
    <property type="match status" value="1"/>
</dbReference>
<dbReference type="RefSeq" id="WP_119631121.1">
    <property type="nucleotide sequence ID" value="NZ_AP017928.1"/>
</dbReference>
<sequence length="221" mass="25215">MTDHLQFVARLRLLPLLLLTLAACSSAYYKAVESLGFHKRDILVHRVEKARDSQEEAKTQFKNALDRFTALTGFKGGSLEEKYRELDAQYESSKARADEVRKRIDDIEDVSEALFAEWENELSQYQNASLKRSSQQKLRATRQRYDQLIAAMKRAESKMEPVLLTFRDQVLFLKHNLNAQAIASLRGELDSLQTDISALIKSMEASIREADEFIKSVGGPD</sequence>
<organism evidence="3 4">
    <name type="scientific">Methylocaldum marinum</name>
    <dbReference type="NCBI Taxonomy" id="1432792"/>
    <lineage>
        <taxon>Bacteria</taxon>
        <taxon>Pseudomonadati</taxon>
        <taxon>Pseudomonadota</taxon>
        <taxon>Gammaproteobacteria</taxon>
        <taxon>Methylococcales</taxon>
        <taxon>Methylococcaceae</taxon>
        <taxon>Methylocaldum</taxon>
    </lineage>
</organism>
<keyword evidence="2" id="KW-0732">Signal</keyword>
<proteinExistence type="predicted"/>
<dbReference type="EMBL" id="AP017928">
    <property type="protein sequence ID" value="BBA35834.1"/>
    <property type="molecule type" value="Genomic_DNA"/>
</dbReference>